<dbReference type="SMART" id="SM00809">
    <property type="entry name" value="Alpha_adaptinC2"/>
    <property type="match status" value="1"/>
</dbReference>
<organism evidence="4 5">
    <name type="scientific">Cichlidogyrus casuarinus</name>
    <dbReference type="NCBI Taxonomy" id="1844966"/>
    <lineage>
        <taxon>Eukaryota</taxon>
        <taxon>Metazoa</taxon>
        <taxon>Spiralia</taxon>
        <taxon>Lophotrochozoa</taxon>
        <taxon>Platyhelminthes</taxon>
        <taxon>Monogenea</taxon>
        <taxon>Monopisthocotylea</taxon>
        <taxon>Dactylogyridea</taxon>
        <taxon>Ancyrocephalidae</taxon>
        <taxon>Cichlidogyrus</taxon>
    </lineage>
</organism>
<dbReference type="Pfam" id="PF02883">
    <property type="entry name" value="Alpha_adaptinC2"/>
    <property type="match status" value="1"/>
</dbReference>
<keyword evidence="5" id="KW-1185">Reference proteome</keyword>
<reference evidence="4 5" key="1">
    <citation type="submission" date="2024-11" db="EMBL/GenBank/DDBJ databases">
        <title>Adaptive evolution of stress response genes in parasites aligns with host niche diversity.</title>
        <authorList>
            <person name="Hahn C."/>
            <person name="Resl P."/>
        </authorList>
    </citation>
    <scope>NUCLEOTIDE SEQUENCE [LARGE SCALE GENOMIC DNA]</scope>
    <source>
        <strain evidence="4">EGGRZ-B1_66</strain>
        <tissue evidence="4">Body</tissue>
    </source>
</reference>
<gene>
    <name evidence="4" type="primary">AP2A1</name>
    <name evidence="4" type="ORF">Ciccas_007016</name>
</gene>
<dbReference type="SUPFAM" id="SSF49348">
    <property type="entry name" value="Clathrin adaptor appendage domain"/>
    <property type="match status" value="1"/>
</dbReference>
<name>A0ABD2Q469_9PLAT</name>
<dbReference type="InterPro" id="IPR008152">
    <property type="entry name" value="Clathrin_a/b/g-adaptin_app_Ig"/>
</dbReference>
<sequence>MSNFMCKMNGILFENDVLQIGVKSEFKASFGRLGIFYGNKANASLLEFNTNVSADTAGASLSFDSQRTPEILATGAQVQQMIHVECLGDFDGIPVLSVSYKLNACIHRLCLYLPITINKFLSNAEMTADVFKARWEALTK</sequence>
<dbReference type="GO" id="GO:0015031">
    <property type="term" value="P:protein transport"/>
    <property type="evidence" value="ECO:0007669"/>
    <property type="project" value="UniProtKB-KW"/>
</dbReference>
<feature type="domain" description="Clathrin adaptor alpha/beta/gamma-adaptin appendage Ig-like subdomain" evidence="3">
    <location>
        <begin position="2"/>
        <end position="110"/>
    </location>
</feature>
<dbReference type="EMBL" id="JBJKFK010001019">
    <property type="protein sequence ID" value="KAL3314364.1"/>
    <property type="molecule type" value="Genomic_DNA"/>
</dbReference>
<accession>A0ABD2Q469</accession>
<evidence type="ECO:0000256" key="1">
    <source>
        <dbReference type="ARBA" id="ARBA00022448"/>
    </source>
</evidence>
<dbReference type="InterPro" id="IPR013041">
    <property type="entry name" value="Clathrin_app_Ig-like_sf"/>
</dbReference>
<keyword evidence="2" id="KW-0653">Protein transport</keyword>
<evidence type="ECO:0000256" key="2">
    <source>
        <dbReference type="ARBA" id="ARBA00022927"/>
    </source>
</evidence>
<proteinExistence type="predicted"/>
<comment type="caution">
    <text evidence="4">The sequence shown here is derived from an EMBL/GenBank/DDBJ whole genome shotgun (WGS) entry which is preliminary data.</text>
</comment>
<dbReference type="AlphaFoldDB" id="A0ABD2Q469"/>
<keyword evidence="1" id="KW-0813">Transport</keyword>
<evidence type="ECO:0000313" key="5">
    <source>
        <dbReference type="Proteomes" id="UP001626550"/>
    </source>
</evidence>
<evidence type="ECO:0000259" key="3">
    <source>
        <dbReference type="SMART" id="SM00809"/>
    </source>
</evidence>
<evidence type="ECO:0000313" key="4">
    <source>
        <dbReference type="EMBL" id="KAL3314364.1"/>
    </source>
</evidence>
<protein>
    <submittedName>
        <fullName evidence="4">AP-2 complex subunit alpha-1</fullName>
    </submittedName>
</protein>
<dbReference type="Gene3D" id="2.60.40.1230">
    <property type="match status" value="1"/>
</dbReference>
<dbReference type="Proteomes" id="UP001626550">
    <property type="component" value="Unassembled WGS sequence"/>
</dbReference>